<dbReference type="AlphaFoldDB" id="A0A0F8ZM66"/>
<accession>A0A0F8ZM66</accession>
<feature type="non-terminal residue" evidence="1">
    <location>
        <position position="1"/>
    </location>
</feature>
<reference evidence="1" key="1">
    <citation type="journal article" date="2015" name="Nature">
        <title>Complex archaea that bridge the gap between prokaryotes and eukaryotes.</title>
        <authorList>
            <person name="Spang A."/>
            <person name="Saw J.H."/>
            <person name="Jorgensen S.L."/>
            <person name="Zaremba-Niedzwiedzka K."/>
            <person name="Martijn J."/>
            <person name="Lind A.E."/>
            <person name="van Eijk R."/>
            <person name="Schleper C."/>
            <person name="Guy L."/>
            <person name="Ettema T.J."/>
        </authorList>
    </citation>
    <scope>NUCLEOTIDE SEQUENCE</scope>
</reference>
<gene>
    <name evidence="1" type="ORF">LCGC14_3018340</name>
</gene>
<sequence length="160" mass="18783">SNYFNPILFKASPGINWNGETHGGIHTPDVAPKIAQSSYRYFHIKTTASEMLRGCKNYWSTGEVAQNTTNVPEWVEFKNLCAKHGFETFDQFYEVMLRGEVHEDFKQWIVLNRNNENSEARGWFVVYFILMHPEQNIYLAGNREVFYDKDRKVHTGEMTY</sequence>
<evidence type="ECO:0000313" key="1">
    <source>
        <dbReference type="EMBL" id="KKK61036.1"/>
    </source>
</evidence>
<name>A0A0F8ZM66_9ZZZZ</name>
<proteinExistence type="predicted"/>
<dbReference type="EMBL" id="LAZR01062672">
    <property type="protein sequence ID" value="KKK61036.1"/>
    <property type="molecule type" value="Genomic_DNA"/>
</dbReference>
<comment type="caution">
    <text evidence="1">The sequence shown here is derived from an EMBL/GenBank/DDBJ whole genome shotgun (WGS) entry which is preliminary data.</text>
</comment>
<protein>
    <submittedName>
        <fullName evidence="1">Uncharacterized protein</fullName>
    </submittedName>
</protein>
<organism evidence="1">
    <name type="scientific">marine sediment metagenome</name>
    <dbReference type="NCBI Taxonomy" id="412755"/>
    <lineage>
        <taxon>unclassified sequences</taxon>
        <taxon>metagenomes</taxon>
        <taxon>ecological metagenomes</taxon>
    </lineage>
</organism>